<keyword evidence="3" id="KW-1185">Reference proteome</keyword>
<reference evidence="3" key="1">
    <citation type="submission" date="2017-09" db="EMBL/GenBank/DDBJ databases">
        <authorList>
            <person name="Varghese N."/>
            <person name="Submissions S."/>
        </authorList>
    </citation>
    <scope>NUCLEOTIDE SEQUENCE [LARGE SCALE GENOMIC DNA]</scope>
    <source>
        <strain evidence="3">CGMCC 1.12803</strain>
    </source>
</reference>
<accession>A0A285ZPB1</accession>
<evidence type="ECO:0000259" key="1">
    <source>
        <dbReference type="Pfam" id="PF00403"/>
    </source>
</evidence>
<gene>
    <name evidence="2" type="ORF">SAMN06297358_0184</name>
</gene>
<dbReference type="SUPFAM" id="SSF55008">
    <property type="entry name" value="HMA, heavy metal-associated domain"/>
    <property type="match status" value="1"/>
</dbReference>
<feature type="domain" description="HMA" evidence="1">
    <location>
        <begin position="45"/>
        <end position="97"/>
    </location>
</feature>
<dbReference type="Gene3D" id="3.30.70.100">
    <property type="match status" value="1"/>
</dbReference>
<protein>
    <submittedName>
        <fullName evidence="2">Copper chaperone CopZ</fullName>
    </submittedName>
</protein>
<sequence>MSSCYQQNLEIMNSLKMIAVVVFTMLGTAAFAQTKTDKIKVLGNCGMCKKRIETGLKDAAITSATWDKDNKFLTVSYDSTKISNEKIQQKIAALGHDTDKAKAKNEVYDKLPGCCKYDRTGKTVKAH</sequence>
<name>A0A285ZPB1_9SPHI</name>
<evidence type="ECO:0000313" key="3">
    <source>
        <dbReference type="Proteomes" id="UP000219281"/>
    </source>
</evidence>
<dbReference type="GO" id="GO:0046872">
    <property type="term" value="F:metal ion binding"/>
    <property type="evidence" value="ECO:0007669"/>
    <property type="project" value="InterPro"/>
</dbReference>
<dbReference type="EMBL" id="OCMT01000001">
    <property type="protein sequence ID" value="SOD11506.1"/>
    <property type="molecule type" value="Genomic_DNA"/>
</dbReference>
<dbReference type="Proteomes" id="UP000219281">
    <property type="component" value="Unassembled WGS sequence"/>
</dbReference>
<evidence type="ECO:0000313" key="2">
    <source>
        <dbReference type="EMBL" id="SOD11506.1"/>
    </source>
</evidence>
<dbReference type="AlphaFoldDB" id="A0A285ZPB1"/>
<dbReference type="InterPro" id="IPR006121">
    <property type="entry name" value="HMA_dom"/>
</dbReference>
<dbReference type="Pfam" id="PF00403">
    <property type="entry name" value="HMA"/>
    <property type="match status" value="1"/>
</dbReference>
<dbReference type="InterPro" id="IPR036163">
    <property type="entry name" value="HMA_dom_sf"/>
</dbReference>
<organism evidence="2 3">
    <name type="scientific">Pedobacter xixiisoli</name>
    <dbReference type="NCBI Taxonomy" id="1476464"/>
    <lineage>
        <taxon>Bacteria</taxon>
        <taxon>Pseudomonadati</taxon>
        <taxon>Bacteroidota</taxon>
        <taxon>Sphingobacteriia</taxon>
        <taxon>Sphingobacteriales</taxon>
        <taxon>Sphingobacteriaceae</taxon>
        <taxon>Pedobacter</taxon>
    </lineage>
</organism>
<proteinExistence type="predicted"/>